<keyword evidence="8" id="KW-1185">Reference proteome</keyword>
<dbReference type="SUPFAM" id="SSF141488">
    <property type="entry name" value="YdhA-like"/>
    <property type="match status" value="1"/>
</dbReference>
<evidence type="ECO:0000256" key="5">
    <source>
        <dbReference type="SAM" id="MobiDB-lite"/>
    </source>
</evidence>
<dbReference type="AlphaFoldDB" id="A0A3R8MWW0"/>
<dbReference type="InterPro" id="IPR018660">
    <property type="entry name" value="MliC"/>
</dbReference>
<dbReference type="Pfam" id="PF09864">
    <property type="entry name" value="MliC"/>
    <property type="match status" value="1"/>
</dbReference>
<evidence type="ECO:0000259" key="6">
    <source>
        <dbReference type="Pfam" id="PF09864"/>
    </source>
</evidence>
<accession>A0A3R8MWW0</accession>
<evidence type="ECO:0000256" key="1">
    <source>
        <dbReference type="ARBA" id="ARBA00022729"/>
    </source>
</evidence>
<name>A0A3R8MWW0_9BURK</name>
<feature type="domain" description="C-type lysozyme inhibitor" evidence="6">
    <location>
        <begin position="111"/>
        <end position="174"/>
    </location>
</feature>
<comment type="caution">
    <text evidence="7">The sequence shown here is derived from an EMBL/GenBank/DDBJ whole genome shotgun (WGS) entry which is preliminary data.</text>
</comment>
<evidence type="ECO:0000313" key="8">
    <source>
        <dbReference type="Proteomes" id="UP000270261"/>
    </source>
</evidence>
<dbReference type="Proteomes" id="UP000270261">
    <property type="component" value="Unassembled WGS sequence"/>
</dbReference>
<evidence type="ECO:0000256" key="4">
    <source>
        <dbReference type="ARBA" id="ARBA00023288"/>
    </source>
</evidence>
<protein>
    <recommendedName>
        <fullName evidence="6">C-type lysozyme inhibitor domain-containing protein</fullName>
    </recommendedName>
</protein>
<evidence type="ECO:0000256" key="3">
    <source>
        <dbReference type="ARBA" id="ARBA00023139"/>
    </source>
</evidence>
<reference evidence="7 8" key="1">
    <citation type="submission" date="2018-11" db="EMBL/GenBank/DDBJ databases">
        <title>Genome sequencing of Lautropia sp. KCOM 2505 (= ChDC F240).</title>
        <authorList>
            <person name="Kook J.-K."/>
            <person name="Park S.-N."/>
            <person name="Lim Y.K."/>
        </authorList>
    </citation>
    <scope>NUCLEOTIDE SEQUENCE [LARGE SCALE GENOMIC DNA]</scope>
    <source>
        <strain evidence="7 8">KCOM 2505</strain>
    </source>
</reference>
<dbReference type="InterPro" id="IPR036328">
    <property type="entry name" value="MliC_sf"/>
</dbReference>
<evidence type="ECO:0000313" key="7">
    <source>
        <dbReference type="EMBL" id="RRN44176.1"/>
    </source>
</evidence>
<dbReference type="EMBL" id="RRUE01000002">
    <property type="protein sequence ID" value="RRN44176.1"/>
    <property type="molecule type" value="Genomic_DNA"/>
</dbReference>
<proteinExistence type="predicted"/>
<gene>
    <name evidence="7" type="ORF">EHV23_12540</name>
</gene>
<sequence length="199" mass="20739">MGSTPHATLAFPARSFSMFKRPSLSTRLSAGATTVAAALLLAACNTMSSPSPQPSHEGHDAMAGATQPDQSTKNAAQMPPASNLVTTATMTMSCVPTKEAQALGLVRTEDVLATYKMPPEGQAGDAVVELTFASKVYTLNEGPAASGSRYTTSDALSAKHKGFSWHSKRNEAIIAGLVNEAGVNEVVDGPLLYRCVQVN</sequence>
<evidence type="ECO:0000256" key="2">
    <source>
        <dbReference type="ARBA" id="ARBA00023136"/>
    </source>
</evidence>
<keyword evidence="3" id="KW-0564">Palmitate</keyword>
<feature type="region of interest" description="Disordered" evidence="5">
    <location>
        <begin position="47"/>
        <end position="77"/>
    </location>
</feature>
<keyword evidence="1" id="KW-0732">Signal</keyword>
<dbReference type="Gene3D" id="2.40.128.200">
    <property type="match status" value="1"/>
</dbReference>
<organism evidence="7 8">
    <name type="scientific">Lautropia dentalis</name>
    <dbReference type="NCBI Taxonomy" id="2490857"/>
    <lineage>
        <taxon>Bacteria</taxon>
        <taxon>Pseudomonadati</taxon>
        <taxon>Pseudomonadota</taxon>
        <taxon>Betaproteobacteria</taxon>
        <taxon>Burkholderiales</taxon>
        <taxon>Burkholderiaceae</taxon>
        <taxon>Lautropia</taxon>
    </lineage>
</organism>
<keyword evidence="2" id="KW-0472">Membrane</keyword>
<keyword evidence="4" id="KW-0449">Lipoprotein</keyword>